<keyword evidence="4" id="KW-0732">Signal</keyword>
<dbReference type="InterPro" id="IPR019931">
    <property type="entry name" value="LPXTG_anchor"/>
</dbReference>
<keyword evidence="6" id="KW-0812">Transmembrane</keyword>
<reference evidence="9" key="1">
    <citation type="submission" date="2018-04" db="EMBL/GenBank/DDBJ databases">
        <authorList>
            <person name="Illikoud N."/>
        </authorList>
    </citation>
    <scope>NUCLEOTIDE SEQUENCE [LARGE SCALE GENOMIC DNA]</scope>
</reference>
<keyword evidence="3" id="KW-0964">Secreted</keyword>
<keyword evidence="5" id="KW-0572">Peptidoglycan-anchor</keyword>
<dbReference type="EMBL" id="OUNC01000012">
    <property type="protein sequence ID" value="SPP28132.1"/>
    <property type="molecule type" value="Genomic_DNA"/>
</dbReference>
<feature type="domain" description="Gram-positive cocci surface proteins LPxTG" evidence="7">
    <location>
        <begin position="10"/>
        <end position="42"/>
    </location>
</feature>
<name>A0A2X0S5Y9_BROTH</name>
<dbReference type="Proteomes" id="UP000270190">
    <property type="component" value="Unassembled WGS sequence"/>
</dbReference>
<dbReference type="AlphaFoldDB" id="A0A2X0S5Y9"/>
<evidence type="ECO:0000256" key="3">
    <source>
        <dbReference type="ARBA" id="ARBA00022525"/>
    </source>
</evidence>
<evidence type="ECO:0000256" key="4">
    <source>
        <dbReference type="ARBA" id="ARBA00022729"/>
    </source>
</evidence>
<proteinExistence type="predicted"/>
<dbReference type="NCBIfam" id="TIGR01167">
    <property type="entry name" value="LPXTG_anchor"/>
    <property type="match status" value="1"/>
</dbReference>
<evidence type="ECO:0000256" key="2">
    <source>
        <dbReference type="ARBA" id="ARBA00022512"/>
    </source>
</evidence>
<evidence type="ECO:0000313" key="9">
    <source>
        <dbReference type="Proteomes" id="UP000270190"/>
    </source>
</evidence>
<sequence>MKTKGSVIDNGGVLPSTGDKQGSLLVLLGILLITVVGYTYRKHN</sequence>
<evidence type="ECO:0000256" key="5">
    <source>
        <dbReference type="ARBA" id="ARBA00023088"/>
    </source>
</evidence>
<accession>A0A2X0S5Y9</accession>
<gene>
    <name evidence="8" type="ORF">BTBSAS_20002</name>
</gene>
<protein>
    <recommendedName>
        <fullName evidence="7">Gram-positive cocci surface proteins LPxTG domain-containing protein</fullName>
    </recommendedName>
</protein>
<evidence type="ECO:0000256" key="1">
    <source>
        <dbReference type="ARBA" id="ARBA00004168"/>
    </source>
</evidence>
<organism evidence="8 9">
    <name type="scientific">Brochothrix thermosphacta</name>
    <name type="common">Microbacterium thermosphactum</name>
    <dbReference type="NCBI Taxonomy" id="2756"/>
    <lineage>
        <taxon>Bacteria</taxon>
        <taxon>Bacillati</taxon>
        <taxon>Bacillota</taxon>
        <taxon>Bacilli</taxon>
        <taxon>Bacillales</taxon>
        <taxon>Listeriaceae</taxon>
        <taxon>Brochothrix</taxon>
    </lineage>
</organism>
<feature type="transmembrane region" description="Helical" evidence="6">
    <location>
        <begin position="22"/>
        <end position="40"/>
    </location>
</feature>
<dbReference type="Pfam" id="PF00746">
    <property type="entry name" value="Gram_pos_anchor"/>
    <property type="match status" value="1"/>
</dbReference>
<evidence type="ECO:0000313" key="8">
    <source>
        <dbReference type="EMBL" id="SPP28132.1"/>
    </source>
</evidence>
<keyword evidence="6" id="KW-0472">Membrane</keyword>
<evidence type="ECO:0000259" key="7">
    <source>
        <dbReference type="Pfam" id="PF00746"/>
    </source>
</evidence>
<evidence type="ECO:0000256" key="6">
    <source>
        <dbReference type="SAM" id="Phobius"/>
    </source>
</evidence>
<keyword evidence="6" id="KW-1133">Transmembrane helix</keyword>
<comment type="subcellular location">
    <subcellularLocation>
        <location evidence="1">Secreted</location>
        <location evidence="1">Cell wall</location>
        <topology evidence="1">Peptidoglycan-anchor</topology>
    </subcellularLocation>
</comment>
<keyword evidence="2" id="KW-0134">Cell wall</keyword>